<dbReference type="InterPro" id="IPR036116">
    <property type="entry name" value="FN3_sf"/>
</dbReference>
<name>A0A8B9HCU4_ASTMX</name>
<reference evidence="5 8" key="1">
    <citation type="submission" date="2021-07" db="EMBL/GenBank/DDBJ databases">
        <authorList>
            <person name="Imarazene B."/>
            <person name="Zahm M."/>
            <person name="Klopp C."/>
            <person name="Cabau C."/>
            <person name="Beille S."/>
            <person name="Jouanno E."/>
            <person name="Castinel A."/>
            <person name="Lluch J."/>
            <person name="Gil L."/>
            <person name="Kuchtly C."/>
            <person name="Lopez Roques C."/>
            <person name="Donnadieu C."/>
            <person name="Parrinello H."/>
            <person name="Journot L."/>
            <person name="Du K."/>
            <person name="Schartl M."/>
            <person name="Retaux S."/>
            <person name="Guiguen Y."/>
        </authorList>
    </citation>
    <scope>NUCLEOTIDE SEQUENCE [LARGE SCALE GENOMIC DNA]</scope>
    <source>
        <strain evidence="5">Pach_M1</strain>
        <tissue evidence="5">Testis</tissue>
    </source>
</reference>
<proteinExistence type="predicted"/>
<dbReference type="OMA" id="YHILYWE"/>
<feature type="chain" id="PRO_5044668926" evidence="3">
    <location>
        <begin position="21"/>
        <end position="415"/>
    </location>
</feature>
<organism evidence="6 7">
    <name type="scientific">Astyanax mexicanus</name>
    <name type="common">Blind cave fish</name>
    <name type="synonym">Astyanax fasciatus mexicanus</name>
    <dbReference type="NCBI Taxonomy" id="7994"/>
    <lineage>
        <taxon>Eukaryota</taxon>
        <taxon>Metazoa</taxon>
        <taxon>Chordata</taxon>
        <taxon>Craniata</taxon>
        <taxon>Vertebrata</taxon>
        <taxon>Euteleostomi</taxon>
        <taxon>Actinopterygii</taxon>
        <taxon>Neopterygii</taxon>
        <taxon>Teleostei</taxon>
        <taxon>Ostariophysi</taxon>
        <taxon>Characiformes</taxon>
        <taxon>Characoidei</taxon>
        <taxon>Acestrorhamphidae</taxon>
        <taxon>Acestrorhamphinae</taxon>
        <taxon>Astyanax</taxon>
    </lineage>
</organism>
<dbReference type="GO" id="GO:0004904">
    <property type="term" value="F:interferon receptor activity"/>
    <property type="evidence" value="ECO:0007669"/>
    <property type="project" value="TreeGrafter"/>
</dbReference>
<dbReference type="InterPro" id="IPR015373">
    <property type="entry name" value="Interferon/interleukin_rcp_dom"/>
</dbReference>
<feature type="domain" description="Fibronectin type-III" evidence="4">
    <location>
        <begin position="151"/>
        <end position="251"/>
    </location>
</feature>
<evidence type="ECO:0000256" key="3">
    <source>
        <dbReference type="SAM" id="SignalP"/>
    </source>
</evidence>
<feature type="signal peptide" evidence="3">
    <location>
        <begin position="1"/>
        <end position="20"/>
    </location>
</feature>
<dbReference type="PANTHER" id="PTHR20859">
    <property type="entry name" value="INTERFERON/INTERLEUKIN RECEPTOR"/>
    <property type="match status" value="1"/>
</dbReference>
<keyword evidence="2" id="KW-0472">Membrane</keyword>
<evidence type="ECO:0000313" key="5">
    <source>
        <dbReference type="EMBL" id="KAG9271301.1"/>
    </source>
</evidence>
<reference evidence="6" key="2">
    <citation type="submission" date="2025-05" db="UniProtKB">
        <authorList>
            <consortium name="Ensembl"/>
        </authorList>
    </citation>
    <scope>IDENTIFICATION</scope>
</reference>
<dbReference type="SUPFAM" id="SSF49265">
    <property type="entry name" value="Fibronectin type III"/>
    <property type="match status" value="2"/>
</dbReference>
<keyword evidence="3" id="KW-0732">Signal</keyword>
<evidence type="ECO:0000313" key="8">
    <source>
        <dbReference type="Proteomes" id="UP000752171"/>
    </source>
</evidence>
<evidence type="ECO:0000256" key="2">
    <source>
        <dbReference type="SAM" id="Phobius"/>
    </source>
</evidence>
<dbReference type="Pfam" id="PF01108">
    <property type="entry name" value="Tissue_fac"/>
    <property type="match status" value="1"/>
</dbReference>
<gene>
    <name evidence="5" type="primary">IFNAR1A</name>
    <name evidence="5" type="ORF">AMEX_G14203</name>
</gene>
<feature type="region of interest" description="Disordered" evidence="1">
    <location>
        <begin position="346"/>
        <end position="384"/>
    </location>
</feature>
<feature type="transmembrane region" description="Helical" evidence="2">
    <location>
        <begin position="257"/>
        <end position="280"/>
    </location>
</feature>
<dbReference type="AlphaFoldDB" id="A0A8B9HCU4"/>
<dbReference type="Proteomes" id="UP000752171">
    <property type="component" value="Unassembled WGS sequence"/>
</dbReference>
<sequence length="415" mass="47382">MKLRAVFSFLLWFGISPAVGTISPCLPWTFRTPEPISMSGMANLPRPRNVRPQTLNTDYILKWDWDQTASSESSTTFTAQSLAKYKVKNAKRKNDWKTVCECTSEHHCDFTGAELYYLGMWLLRVRAQNESHVSSWVQIEFCPDRDAAIGPPSAVEVKPVKGMLEVAISDPLTSENTSMKDWVKDLQYIVQYWKDPLEMQKKKQLVITTNLVTLPDLETWTVYCVRVQSRYDFYNKSSTFSPIHCEQTEGQMPYWQIFLYFLLSLAVSFLLVLGLSFCFFKSFKAIKNTFYPSIQLPTHIQEYLCDSPGSDMPHLLTTESEVEICCDRLDILAADTVATDMVMEIHNPPQDSEQDGRNHIRHSSGDSGVYSTEEGTGASQALKEGEKVRLEKIGAISFHREREAEQEQRIQDACV</sequence>
<dbReference type="CDD" id="cd00063">
    <property type="entry name" value="FN3"/>
    <property type="match status" value="1"/>
</dbReference>
<dbReference type="EMBL" id="JAICCE010000011">
    <property type="protein sequence ID" value="KAG9271301.1"/>
    <property type="molecule type" value="Genomic_DNA"/>
</dbReference>
<protein>
    <submittedName>
        <fullName evidence="5">Interferon alpha/beta receptor 1b-like</fullName>
    </submittedName>
</protein>
<keyword evidence="2" id="KW-0812">Transmembrane</keyword>
<dbReference type="Ensembl" id="ENSAMXT00005011980.1">
    <property type="protein sequence ID" value="ENSAMXP00005010771.1"/>
    <property type="gene ID" value="ENSAMXG00005005983.1"/>
</dbReference>
<dbReference type="Proteomes" id="UP000694621">
    <property type="component" value="Unplaced"/>
</dbReference>
<dbReference type="InterPro" id="IPR013783">
    <property type="entry name" value="Ig-like_fold"/>
</dbReference>
<dbReference type="Gene3D" id="2.60.40.10">
    <property type="entry name" value="Immunoglobulins"/>
    <property type="match status" value="2"/>
</dbReference>
<dbReference type="GO" id="GO:0005886">
    <property type="term" value="C:plasma membrane"/>
    <property type="evidence" value="ECO:0007669"/>
    <property type="project" value="TreeGrafter"/>
</dbReference>
<accession>A0A8B9HCU4</accession>
<evidence type="ECO:0000256" key="1">
    <source>
        <dbReference type="SAM" id="MobiDB-lite"/>
    </source>
</evidence>
<dbReference type="InterPro" id="IPR050650">
    <property type="entry name" value="Type-II_Cytokine-TF_Rcpt"/>
</dbReference>
<dbReference type="PANTHER" id="PTHR20859:SF85">
    <property type="entry name" value="INTERFERON ALPHA_BETA RECEPTOR 1 ISOFORM X1"/>
    <property type="match status" value="1"/>
</dbReference>
<evidence type="ECO:0000259" key="4">
    <source>
        <dbReference type="PROSITE" id="PS50853"/>
    </source>
</evidence>
<keyword evidence="2" id="KW-1133">Transmembrane helix</keyword>
<evidence type="ECO:0000313" key="7">
    <source>
        <dbReference type="Proteomes" id="UP000694621"/>
    </source>
</evidence>
<dbReference type="InterPro" id="IPR003961">
    <property type="entry name" value="FN3_dom"/>
</dbReference>
<evidence type="ECO:0000313" key="6">
    <source>
        <dbReference type="Ensembl" id="ENSAMXP00005010771.1"/>
    </source>
</evidence>
<dbReference type="Pfam" id="PF09294">
    <property type="entry name" value="Interfer-bind"/>
    <property type="match status" value="1"/>
</dbReference>
<feature type="compositionally biased region" description="Polar residues" evidence="1">
    <location>
        <begin position="365"/>
        <end position="379"/>
    </location>
</feature>
<dbReference type="PROSITE" id="PS50853">
    <property type="entry name" value="FN3"/>
    <property type="match status" value="1"/>
</dbReference>
<keyword evidence="5" id="KW-0675">Receptor</keyword>